<dbReference type="FunFam" id="3.30.200.20:FF:000106">
    <property type="entry name" value="serine/threonine-protein kinase TBK1 isoform X1"/>
    <property type="match status" value="1"/>
</dbReference>
<name>A0A8B7XLI9_ACAPL</name>
<dbReference type="Gene3D" id="1.20.1270.420">
    <property type="match status" value="1"/>
</dbReference>
<reference evidence="15" key="1">
    <citation type="submission" date="2025-08" db="UniProtKB">
        <authorList>
            <consortium name="RefSeq"/>
        </authorList>
    </citation>
    <scope>IDENTIFICATION</scope>
</reference>
<sequence>MASTSGQIRSTKTYLWYLQDVLGTGATSTVYKGRHKKTGELVAAKAFNSMSFMRPQSVQQREFDVLLKLSHRNIVKLFDIEQDQISKNPVIIMELCTGGSLYNLLDDPRNSYGLEEEEFKRALGDVCAGMKHLRDLDIVHRDIKPGNIMIVTDDCGDTVYKLADFGAARELQDDENFMSLYGTEEYLHPDLYERAVLRQPTGKTFSARIDLWSIGVTFYHVATGVLPFRPYGGRRNRETMFQITTKKKSGVISGVQKDSMNGPIEWSSELPNTCRLSCGLKILLTKILRGLLECNPEKMWTFNRFFDEVQSLLAMKAVDVFHASQSECLKIYVEPRGTLAEFQEAVAEQTGMQASAQGLVWDQDCFVPDASLKCESYPETSPQSPLILLELGRNDFPPVSMPSQPKLPKMTSTYDLDKDFSMSKMCVAVLYYKLAWLKTLTYMQELMTTVSKAIVSVLKAEIKQLDYHCMKLRSSIVEVDTRLLSIEKTLPSPLVSSAVFSRMPLSSVLCTRLQDHQDKVTLLRQKSARMFDEYDRTKNLLQTLWKDIIDGDLLTAKWKPAEKPCHTCVKRFAYFTEDASKIYVQFKKDKQKKHLSYNEEQIHKMDKEKLSLKSTQAISMCQSHCEMVWKKIHGELGEWYKFAYQVRAQISSVDKTLSQLVPNYQTLLQEVHMLDQAVQPPVMEFEDTLQDSLLSLSTTPKVPRSTANKFTNTDQLPPPSGPVPSSPNLVHEVDAMDIASLSDQLASLPIDSNGCILVPRELKELLEAWERDIDQTNEELERGLQKMPLPFANKSSAGLPTNSSNYWTLYGNGQQLPGDGVNQFGSQSPSAKIASDTSPRPPREGACGDLLADPLGRLRYMPEPSQRLSDEATPQFNGGEPATGSFQFMPEPSQRLLLEGSGQFSIRAPVSTEYKFMPEPSQRLSNEGASQFSSPSPQMANGQLH</sequence>
<evidence type="ECO:0000256" key="12">
    <source>
        <dbReference type="SAM" id="MobiDB-lite"/>
    </source>
</evidence>
<dbReference type="SMART" id="SM00220">
    <property type="entry name" value="S_TKc"/>
    <property type="match status" value="1"/>
</dbReference>
<evidence type="ECO:0000256" key="6">
    <source>
        <dbReference type="ARBA" id="ARBA00022741"/>
    </source>
</evidence>
<comment type="subcellular location">
    <subcellularLocation>
        <location evidence="1">Cytoplasm</location>
    </subcellularLocation>
</comment>
<keyword evidence="6 10" id="KW-0547">Nucleotide-binding</keyword>
<dbReference type="EC" id="2.7.11.10" evidence="2"/>
<evidence type="ECO:0000313" key="14">
    <source>
        <dbReference type="Proteomes" id="UP000694845"/>
    </source>
</evidence>
<evidence type="ECO:0000256" key="9">
    <source>
        <dbReference type="ARBA" id="ARBA00048789"/>
    </source>
</evidence>
<feature type="domain" description="Protein kinase" evidence="13">
    <location>
        <begin position="16"/>
        <end position="313"/>
    </location>
</feature>
<feature type="region of interest" description="Disordered" evidence="12">
    <location>
        <begin position="699"/>
        <end position="723"/>
    </location>
</feature>
<dbReference type="InterPro" id="IPR000719">
    <property type="entry name" value="Prot_kinase_dom"/>
</dbReference>
<dbReference type="InterPro" id="IPR017441">
    <property type="entry name" value="Protein_kinase_ATP_BS"/>
</dbReference>
<dbReference type="AlphaFoldDB" id="A0A8B7XLI9"/>
<accession>A0A8B7XLI9</accession>
<dbReference type="InterPro" id="IPR011009">
    <property type="entry name" value="Kinase-like_dom_sf"/>
</dbReference>
<evidence type="ECO:0000256" key="7">
    <source>
        <dbReference type="ARBA" id="ARBA00022777"/>
    </source>
</evidence>
<dbReference type="InterPro" id="IPR008271">
    <property type="entry name" value="Ser/Thr_kinase_AS"/>
</dbReference>
<dbReference type="GO" id="GO:0006950">
    <property type="term" value="P:response to stress"/>
    <property type="evidence" value="ECO:0007669"/>
    <property type="project" value="UniProtKB-ARBA"/>
</dbReference>
<feature type="region of interest" description="Disordered" evidence="12">
    <location>
        <begin position="823"/>
        <end position="845"/>
    </location>
</feature>
<dbReference type="OrthoDB" id="10013850at2759"/>
<keyword evidence="3" id="KW-0963">Cytoplasm</keyword>
<evidence type="ECO:0000256" key="11">
    <source>
        <dbReference type="SAM" id="Coils"/>
    </source>
</evidence>
<dbReference type="Gene3D" id="1.10.510.10">
    <property type="entry name" value="Transferase(Phosphotransferase) domain 1"/>
    <property type="match status" value="1"/>
</dbReference>
<gene>
    <name evidence="15" type="primary">LOC110974001</name>
</gene>
<evidence type="ECO:0000256" key="2">
    <source>
        <dbReference type="ARBA" id="ARBA00012442"/>
    </source>
</evidence>
<evidence type="ECO:0000256" key="1">
    <source>
        <dbReference type="ARBA" id="ARBA00004496"/>
    </source>
</evidence>
<protein>
    <recommendedName>
        <fullName evidence="2">IkappaB kinase</fullName>
        <ecNumber evidence="2">2.7.11.10</ecNumber>
    </recommendedName>
</protein>
<feature type="compositionally biased region" description="Polar residues" evidence="12">
    <location>
        <begin position="705"/>
        <end position="715"/>
    </location>
</feature>
<organism evidence="14 15">
    <name type="scientific">Acanthaster planci</name>
    <name type="common">Crown-of-thorns starfish</name>
    <dbReference type="NCBI Taxonomy" id="133434"/>
    <lineage>
        <taxon>Eukaryota</taxon>
        <taxon>Metazoa</taxon>
        <taxon>Echinodermata</taxon>
        <taxon>Eleutherozoa</taxon>
        <taxon>Asterozoa</taxon>
        <taxon>Asteroidea</taxon>
        <taxon>Valvatacea</taxon>
        <taxon>Valvatida</taxon>
        <taxon>Acanthasteridae</taxon>
        <taxon>Acanthaster</taxon>
    </lineage>
</organism>
<keyword evidence="7" id="KW-0418">Kinase</keyword>
<dbReference type="InterPro" id="IPR041309">
    <property type="entry name" value="TBK1_CC1"/>
</dbReference>
<evidence type="ECO:0000256" key="4">
    <source>
        <dbReference type="ARBA" id="ARBA00022527"/>
    </source>
</evidence>
<keyword evidence="5" id="KW-0808">Transferase</keyword>
<keyword evidence="11" id="KW-0175">Coiled coil</keyword>
<dbReference type="Gene3D" id="3.30.200.20">
    <property type="entry name" value="Phosphorylase Kinase, domain 1"/>
    <property type="match status" value="1"/>
</dbReference>
<comment type="catalytic activity">
    <reaction evidence="9">
        <text>L-seryl-[I-kappa-B protein] + ATP = O-phospho-L-seryl-[I-kappa-B protein] + ADP + H(+)</text>
        <dbReference type="Rhea" id="RHEA:19073"/>
        <dbReference type="Rhea" id="RHEA-COMP:13698"/>
        <dbReference type="Rhea" id="RHEA-COMP:13699"/>
        <dbReference type="ChEBI" id="CHEBI:15378"/>
        <dbReference type="ChEBI" id="CHEBI:29999"/>
        <dbReference type="ChEBI" id="CHEBI:30616"/>
        <dbReference type="ChEBI" id="CHEBI:83421"/>
        <dbReference type="ChEBI" id="CHEBI:456216"/>
        <dbReference type="EC" id="2.7.11.10"/>
    </reaction>
</comment>
<dbReference type="PANTHER" id="PTHR22969">
    <property type="entry name" value="IKB KINASE"/>
    <property type="match status" value="1"/>
</dbReference>
<dbReference type="Pfam" id="PF18396">
    <property type="entry name" value="TBK1_ULD"/>
    <property type="match status" value="1"/>
</dbReference>
<dbReference type="GO" id="GO:0005524">
    <property type="term" value="F:ATP binding"/>
    <property type="evidence" value="ECO:0007669"/>
    <property type="project" value="UniProtKB-UniRule"/>
</dbReference>
<dbReference type="InterPro" id="IPR051180">
    <property type="entry name" value="IKK"/>
</dbReference>
<dbReference type="InterPro" id="IPR041087">
    <property type="entry name" value="TBK1_ULD"/>
</dbReference>
<dbReference type="Proteomes" id="UP000694845">
    <property type="component" value="Unplaced"/>
</dbReference>
<feature type="binding site" evidence="10">
    <location>
        <position position="45"/>
    </location>
    <ligand>
        <name>ATP</name>
        <dbReference type="ChEBI" id="CHEBI:30616"/>
    </ligand>
</feature>
<evidence type="ECO:0000313" key="15">
    <source>
        <dbReference type="RefSeq" id="XP_022080976.1"/>
    </source>
</evidence>
<keyword evidence="4" id="KW-0723">Serine/threonine-protein kinase</keyword>
<dbReference type="PROSITE" id="PS00107">
    <property type="entry name" value="PROTEIN_KINASE_ATP"/>
    <property type="match status" value="1"/>
</dbReference>
<proteinExistence type="predicted"/>
<evidence type="ECO:0000256" key="5">
    <source>
        <dbReference type="ARBA" id="ARBA00022679"/>
    </source>
</evidence>
<dbReference type="KEGG" id="aplc:110974001"/>
<feature type="region of interest" description="Disordered" evidence="12">
    <location>
        <begin position="916"/>
        <end position="945"/>
    </location>
</feature>
<dbReference type="CDD" id="cd12219">
    <property type="entry name" value="Ubl_TBK1_like"/>
    <property type="match status" value="1"/>
</dbReference>
<feature type="compositionally biased region" description="Polar residues" evidence="12">
    <location>
        <begin position="922"/>
        <end position="945"/>
    </location>
</feature>
<dbReference type="PANTHER" id="PTHR22969:SF15">
    <property type="entry name" value="FI05319P"/>
    <property type="match status" value="1"/>
</dbReference>
<dbReference type="PROSITE" id="PS50011">
    <property type="entry name" value="PROTEIN_KINASE_DOM"/>
    <property type="match status" value="1"/>
</dbReference>
<dbReference type="PROSITE" id="PS00108">
    <property type="entry name" value="PROTEIN_KINASE_ST"/>
    <property type="match status" value="1"/>
</dbReference>
<keyword evidence="8 10" id="KW-0067">ATP-binding</keyword>
<dbReference type="Gene3D" id="3.10.20.90">
    <property type="entry name" value="Phosphatidylinositol 3-kinase Catalytic Subunit, Chain A, domain 1"/>
    <property type="match status" value="1"/>
</dbReference>
<evidence type="ECO:0000256" key="8">
    <source>
        <dbReference type="ARBA" id="ARBA00022840"/>
    </source>
</evidence>
<keyword evidence="14" id="KW-1185">Reference proteome</keyword>
<evidence type="ECO:0000259" key="13">
    <source>
        <dbReference type="PROSITE" id="PS50011"/>
    </source>
</evidence>
<dbReference type="GO" id="GO:0008384">
    <property type="term" value="F:IkappaB kinase activity"/>
    <property type="evidence" value="ECO:0007669"/>
    <property type="project" value="UniProtKB-EC"/>
</dbReference>
<evidence type="ECO:0000256" key="10">
    <source>
        <dbReference type="PROSITE-ProRule" id="PRU10141"/>
    </source>
</evidence>
<dbReference type="GO" id="GO:0010628">
    <property type="term" value="P:positive regulation of gene expression"/>
    <property type="evidence" value="ECO:0007669"/>
    <property type="project" value="UniProtKB-ARBA"/>
</dbReference>
<dbReference type="GO" id="GO:0009967">
    <property type="term" value="P:positive regulation of signal transduction"/>
    <property type="evidence" value="ECO:0007669"/>
    <property type="project" value="UniProtKB-ARBA"/>
</dbReference>
<dbReference type="GeneID" id="110974001"/>
<dbReference type="SUPFAM" id="SSF56112">
    <property type="entry name" value="Protein kinase-like (PK-like)"/>
    <property type="match status" value="1"/>
</dbReference>
<feature type="coiled-coil region" evidence="11">
    <location>
        <begin position="759"/>
        <end position="786"/>
    </location>
</feature>
<dbReference type="Pfam" id="PF00069">
    <property type="entry name" value="Pkinase"/>
    <property type="match status" value="1"/>
</dbReference>
<dbReference type="GO" id="GO:0005737">
    <property type="term" value="C:cytoplasm"/>
    <property type="evidence" value="ECO:0007669"/>
    <property type="project" value="UniProtKB-SubCell"/>
</dbReference>
<feature type="compositionally biased region" description="Polar residues" evidence="12">
    <location>
        <begin position="823"/>
        <end position="838"/>
    </location>
</feature>
<dbReference type="RefSeq" id="XP_022080976.1">
    <property type="nucleotide sequence ID" value="XM_022225284.1"/>
</dbReference>
<dbReference type="OMA" id="WSADMPV"/>
<evidence type="ECO:0000256" key="3">
    <source>
        <dbReference type="ARBA" id="ARBA00022490"/>
    </source>
</evidence>
<dbReference type="Pfam" id="PF18394">
    <property type="entry name" value="TBK1_CCD1"/>
    <property type="match status" value="1"/>
</dbReference>
<dbReference type="GO" id="GO:0045089">
    <property type="term" value="P:positive regulation of innate immune response"/>
    <property type="evidence" value="ECO:0007669"/>
    <property type="project" value="UniProtKB-ARBA"/>
</dbReference>
<dbReference type="FunFam" id="1.10.510.10:FF:000100">
    <property type="entry name" value="inhibitor of nuclear factor kappa-B kinase subunit epsilon"/>
    <property type="match status" value="1"/>
</dbReference>